<evidence type="ECO:0000313" key="1">
    <source>
        <dbReference type="Proteomes" id="UP000095283"/>
    </source>
</evidence>
<sequence length="237" mass="26935">MSASDCFKMITYLLIIDLKSSSDITRTSDILSLFLYWNGTDRQWLPIASQKANQMLQVMSIGEMCSLMKYMAEQRYRDQQLLPLIVSHITKQKKTLTVNQIVTVASACVRLKFNDGRIQKKIVQDLTANIDKVATWTEISSLIDSFRSNPSDRLYKAMKLLQISASSRLDLGSLYTGPILCRESLRPFIEFNAETSSTSSHLIPVEQWGDGVPRPILYFGWGQTRQNKIAQKISTLI</sequence>
<proteinExistence type="predicted"/>
<reference evidence="2" key="1">
    <citation type="submission" date="2016-11" db="UniProtKB">
        <authorList>
            <consortium name="WormBaseParasite"/>
        </authorList>
    </citation>
    <scope>IDENTIFICATION</scope>
</reference>
<keyword evidence="1" id="KW-1185">Reference proteome</keyword>
<accession>A0A1I7XRG6</accession>
<dbReference type="AlphaFoldDB" id="A0A1I7XRG6"/>
<name>A0A1I7XRG6_HETBA</name>
<protein>
    <submittedName>
        <fullName evidence="2">TROVE domain-containing protein</fullName>
    </submittedName>
</protein>
<organism evidence="1 2">
    <name type="scientific">Heterorhabditis bacteriophora</name>
    <name type="common">Entomopathogenic nematode worm</name>
    <dbReference type="NCBI Taxonomy" id="37862"/>
    <lineage>
        <taxon>Eukaryota</taxon>
        <taxon>Metazoa</taxon>
        <taxon>Ecdysozoa</taxon>
        <taxon>Nematoda</taxon>
        <taxon>Chromadorea</taxon>
        <taxon>Rhabditida</taxon>
        <taxon>Rhabditina</taxon>
        <taxon>Rhabditomorpha</taxon>
        <taxon>Strongyloidea</taxon>
        <taxon>Heterorhabditidae</taxon>
        <taxon>Heterorhabditis</taxon>
    </lineage>
</organism>
<dbReference type="WBParaSite" id="Hba_20401">
    <property type="protein sequence ID" value="Hba_20401"/>
    <property type="gene ID" value="Hba_20401"/>
</dbReference>
<evidence type="ECO:0000313" key="2">
    <source>
        <dbReference type="WBParaSite" id="Hba_20401"/>
    </source>
</evidence>
<dbReference type="Proteomes" id="UP000095283">
    <property type="component" value="Unplaced"/>
</dbReference>